<dbReference type="SUPFAM" id="SSF53613">
    <property type="entry name" value="Ribokinase-like"/>
    <property type="match status" value="1"/>
</dbReference>
<dbReference type="Pfam" id="PF00294">
    <property type="entry name" value="PfkB"/>
    <property type="match status" value="1"/>
</dbReference>
<evidence type="ECO:0000313" key="11">
    <source>
        <dbReference type="EMBL" id="MBC3899387.1"/>
    </source>
</evidence>
<dbReference type="InterPro" id="IPR029056">
    <property type="entry name" value="Ribokinase-like"/>
</dbReference>
<dbReference type="Proteomes" id="UP000622405">
    <property type="component" value="Unassembled WGS sequence"/>
</dbReference>
<dbReference type="PRINTS" id="PR00990">
    <property type="entry name" value="RIBOKINASE"/>
</dbReference>
<dbReference type="PANTHER" id="PTHR10584:SF166">
    <property type="entry name" value="RIBOKINASE"/>
    <property type="match status" value="1"/>
</dbReference>
<feature type="binding site" evidence="9">
    <location>
        <position position="285"/>
    </location>
    <ligand>
        <name>K(+)</name>
        <dbReference type="ChEBI" id="CHEBI:29103"/>
    </ligand>
</feature>
<comment type="function">
    <text evidence="9">Catalyzes the ATP-dependent phosphorylation of 2-deoxy-D-ribose to 2-deoxy-D-ribose 5-phosphate (dRib-5P), allowing the use of deoxyribose as the sole carbon source.</text>
</comment>
<keyword evidence="8 9" id="KW-0119">Carbohydrate metabolism</keyword>
<feature type="binding site" evidence="9">
    <location>
        <begin position="251"/>
        <end position="252"/>
    </location>
    <ligand>
        <name>ATP</name>
        <dbReference type="ChEBI" id="CHEBI:30616"/>
    </ligand>
</feature>
<feature type="binding site" evidence="9">
    <location>
        <position position="282"/>
    </location>
    <ligand>
        <name>K(+)</name>
        <dbReference type="ChEBI" id="CHEBI:29103"/>
    </ligand>
</feature>
<feature type="binding site" evidence="9">
    <location>
        <begin position="220"/>
        <end position="225"/>
    </location>
    <ligand>
        <name>ATP</name>
        <dbReference type="ChEBI" id="CHEBI:30616"/>
    </ligand>
</feature>
<keyword evidence="9" id="KW-0963">Cytoplasm</keyword>
<keyword evidence="6 9" id="KW-0460">Magnesium</keyword>
<keyword evidence="12" id="KW-1185">Reference proteome</keyword>
<dbReference type="RefSeq" id="WP_186893887.1">
    <property type="nucleotide sequence ID" value="NZ_WJBE01000005.1"/>
</dbReference>
<dbReference type="EMBL" id="WJBE01000005">
    <property type="protein sequence ID" value="MBC3899387.1"/>
    <property type="molecule type" value="Genomic_DNA"/>
</dbReference>
<comment type="caution">
    <text evidence="9">Lacks conserved residue(s) required for the propagation of feature annotation.</text>
</comment>
<dbReference type="PANTHER" id="PTHR10584">
    <property type="entry name" value="SUGAR KINASE"/>
    <property type="match status" value="1"/>
</dbReference>
<feature type="binding site" evidence="9">
    <location>
        <begin position="40"/>
        <end position="44"/>
    </location>
    <ligand>
        <name>substrate</name>
    </ligand>
</feature>
<dbReference type="CDD" id="cd01174">
    <property type="entry name" value="ribokinase"/>
    <property type="match status" value="1"/>
</dbReference>
<name>A0ABR6YW11_9FIRM</name>
<evidence type="ECO:0000313" key="12">
    <source>
        <dbReference type="Proteomes" id="UP000622405"/>
    </source>
</evidence>
<evidence type="ECO:0000256" key="4">
    <source>
        <dbReference type="ARBA" id="ARBA00022777"/>
    </source>
</evidence>
<dbReference type="Gene3D" id="3.40.1190.20">
    <property type="match status" value="1"/>
</dbReference>
<evidence type="ECO:0000256" key="9">
    <source>
        <dbReference type="HAMAP-Rule" id="MF_01987"/>
    </source>
</evidence>
<evidence type="ECO:0000256" key="6">
    <source>
        <dbReference type="ARBA" id="ARBA00022842"/>
    </source>
</evidence>
<evidence type="ECO:0000256" key="8">
    <source>
        <dbReference type="ARBA" id="ARBA00023277"/>
    </source>
</evidence>
<dbReference type="EC" id="2.7.1.229" evidence="9"/>
<keyword evidence="3 9" id="KW-0547">Nucleotide-binding</keyword>
<keyword evidence="2 9" id="KW-0479">Metal-binding</keyword>
<feature type="active site" description="Proton acceptor" evidence="9">
    <location>
        <position position="252"/>
    </location>
</feature>
<evidence type="ECO:0000256" key="2">
    <source>
        <dbReference type="ARBA" id="ARBA00022723"/>
    </source>
</evidence>
<comment type="catalytic activity">
    <reaction evidence="9">
        <text>2-deoxy-D-ribose + ATP = 2-deoxy-D-ribose 5-phosphate + ADP + H(+)</text>
        <dbReference type="Rhea" id="RHEA:30871"/>
        <dbReference type="ChEBI" id="CHEBI:15378"/>
        <dbReference type="ChEBI" id="CHEBI:30616"/>
        <dbReference type="ChEBI" id="CHEBI:62877"/>
        <dbReference type="ChEBI" id="CHEBI:90761"/>
        <dbReference type="ChEBI" id="CHEBI:456216"/>
        <dbReference type="EC" id="2.7.1.229"/>
    </reaction>
</comment>
<evidence type="ECO:0000256" key="7">
    <source>
        <dbReference type="ARBA" id="ARBA00022958"/>
    </source>
</evidence>
<gene>
    <name evidence="9" type="primary">deoK</name>
    <name evidence="11" type="ORF">GH811_07140</name>
</gene>
<dbReference type="InterPro" id="IPR011877">
    <property type="entry name" value="Ribokinase"/>
</dbReference>
<accession>A0ABR6YW11</accession>
<feature type="site" description="Important for substrate specificity" evidence="9">
    <location>
        <position position="12"/>
    </location>
</feature>
<comment type="caution">
    <text evidence="11">The sequence shown here is derived from an EMBL/GenBank/DDBJ whole genome shotgun (WGS) entry which is preliminary data.</text>
</comment>
<organism evidence="11 12">
    <name type="scientific">Acetobacterium malicum</name>
    <dbReference type="NCBI Taxonomy" id="52692"/>
    <lineage>
        <taxon>Bacteria</taxon>
        <taxon>Bacillati</taxon>
        <taxon>Bacillota</taxon>
        <taxon>Clostridia</taxon>
        <taxon>Eubacteriales</taxon>
        <taxon>Eubacteriaceae</taxon>
        <taxon>Acetobacterium</taxon>
    </lineage>
</organism>
<dbReference type="InterPro" id="IPR011611">
    <property type="entry name" value="PfkB_dom"/>
</dbReference>
<keyword evidence="1 9" id="KW-0808">Transferase</keyword>
<evidence type="ECO:0000256" key="3">
    <source>
        <dbReference type="ARBA" id="ARBA00022741"/>
    </source>
</evidence>
<feature type="binding site" evidence="9">
    <location>
        <position position="287"/>
    </location>
    <ligand>
        <name>K(+)</name>
        <dbReference type="ChEBI" id="CHEBI:29103"/>
    </ligand>
</feature>
<feature type="binding site" evidence="9">
    <location>
        <position position="248"/>
    </location>
    <ligand>
        <name>K(+)</name>
        <dbReference type="ChEBI" id="CHEBI:29103"/>
    </ligand>
</feature>
<keyword evidence="5 9" id="KW-0067">ATP-binding</keyword>
<feature type="domain" description="Carbohydrate kinase PfkB" evidence="10">
    <location>
        <begin position="3"/>
        <end position="294"/>
    </location>
</feature>
<sequence length="306" mass="32383">MAAKILLVGSVMMDLILRCERAPEPSESVLGHDYRNAPGGKGSNAAVAAARTGAQVSAYATVGNDSNGEYLLDCWKKEGVDTTFTIVKDGANTGFVAITLEDNGQNRLIIFPGANMLTPPDELEKVFENDFDAVLLQFEIPLETNAKAIELANKKGIITVLDAGPAQDYPLEKLPPVTILSPNETETKALVGIYPADEESCRAAAKKLMERNGCKFVVLKLGDRGSYLYGDGLDVMVPPYKVDAIDPTAAGDAYTGTLAKAFVEMGDLVEAAKYASASGALTCTQLGAQPSLPTAAEIDAFLATQK</sequence>
<proteinExistence type="inferred from homology"/>
<comment type="cofactor">
    <cofactor evidence="9">
        <name>Mg(2+)</name>
        <dbReference type="ChEBI" id="CHEBI:18420"/>
    </cofactor>
</comment>
<feature type="binding site" evidence="9">
    <location>
        <position position="291"/>
    </location>
    <ligand>
        <name>K(+)</name>
        <dbReference type="ChEBI" id="CHEBI:29103"/>
    </ligand>
</feature>
<reference evidence="11 12" key="1">
    <citation type="journal article" date="2020" name="mSystems">
        <title>Defining Genomic and Predicted Metabolic Features of the Acetobacterium Genus.</title>
        <authorList>
            <person name="Ross D.E."/>
            <person name="Marshall C.W."/>
            <person name="Gulliver D."/>
            <person name="May H.D."/>
            <person name="Norman R.S."/>
        </authorList>
    </citation>
    <scope>NUCLEOTIDE SEQUENCE [LARGE SCALE GENOMIC DNA]</scope>
    <source>
        <strain evidence="11 12">DSM 4132</strain>
    </source>
</reference>
<dbReference type="HAMAP" id="MF_01987">
    <property type="entry name" value="Ribokinase"/>
    <property type="match status" value="1"/>
</dbReference>
<feature type="binding site" evidence="9">
    <location>
        <begin position="12"/>
        <end position="14"/>
    </location>
    <ligand>
        <name>substrate</name>
    </ligand>
</feature>
<dbReference type="InterPro" id="IPR002139">
    <property type="entry name" value="Ribo/fructo_kinase"/>
</dbReference>
<feature type="binding site" evidence="9">
    <location>
        <position position="139"/>
    </location>
    <ligand>
        <name>substrate</name>
    </ligand>
</feature>
<evidence type="ECO:0000256" key="1">
    <source>
        <dbReference type="ARBA" id="ARBA00022679"/>
    </source>
</evidence>
<comment type="similarity">
    <text evidence="9">Belongs to the carbohydrate kinase PfkB family. Deoxyribokinase subfamily.</text>
</comment>
<keyword evidence="7 9" id="KW-0630">Potassium</keyword>
<comment type="subcellular location">
    <subcellularLocation>
        <location evidence="9">Cytoplasm</location>
    </subcellularLocation>
</comment>
<keyword evidence="4 9" id="KW-0418">Kinase</keyword>
<feature type="binding site" evidence="9">
    <location>
        <position position="183"/>
    </location>
    <ligand>
        <name>ATP</name>
        <dbReference type="ChEBI" id="CHEBI:30616"/>
    </ligand>
</feature>
<feature type="binding site" evidence="9">
    <location>
        <position position="252"/>
    </location>
    <ligand>
        <name>substrate</name>
    </ligand>
</feature>
<evidence type="ECO:0000256" key="5">
    <source>
        <dbReference type="ARBA" id="ARBA00022840"/>
    </source>
</evidence>
<feature type="binding site" evidence="9">
    <location>
        <position position="246"/>
    </location>
    <ligand>
        <name>K(+)</name>
        <dbReference type="ChEBI" id="CHEBI:29103"/>
    </ligand>
</feature>
<protein>
    <recommendedName>
        <fullName evidence="9">Deoxyribokinase</fullName>
        <shortName evidence="9">dRK</shortName>
        <ecNumber evidence="9">2.7.1.229</ecNumber>
    </recommendedName>
    <alternativeName>
        <fullName evidence="9">ATP:2-deoxy-D-ribose 5-phosphotransferase</fullName>
    </alternativeName>
</protein>
<comment type="subunit">
    <text evidence="9">Homodimer.</text>
</comment>
<evidence type="ECO:0000259" key="10">
    <source>
        <dbReference type="Pfam" id="PF00294"/>
    </source>
</evidence>